<dbReference type="OrthoDB" id="1360319at2"/>
<gene>
    <name evidence="2" type="ORF">HYN56_18400</name>
</gene>
<dbReference type="Proteomes" id="UP000245250">
    <property type="component" value="Chromosome"/>
</dbReference>
<proteinExistence type="predicted"/>
<accession>A0A2S1YPQ7</accession>
<evidence type="ECO:0000313" key="2">
    <source>
        <dbReference type="EMBL" id="AWK06090.1"/>
    </source>
</evidence>
<organism evidence="2 3">
    <name type="scientific">Flavobacterium crocinum</name>
    <dbReference type="NCBI Taxonomy" id="2183896"/>
    <lineage>
        <taxon>Bacteria</taxon>
        <taxon>Pseudomonadati</taxon>
        <taxon>Bacteroidota</taxon>
        <taxon>Flavobacteriia</taxon>
        <taxon>Flavobacteriales</taxon>
        <taxon>Flavobacteriaceae</taxon>
        <taxon>Flavobacterium</taxon>
    </lineage>
</organism>
<feature type="signal peptide" evidence="1">
    <location>
        <begin position="1"/>
        <end position="19"/>
    </location>
</feature>
<sequence length="164" mass="18992">MTYKLSFILFLCFCFYVNSQNNDNSNVIEDRSISAQLFVKYFRNLNQGAEIFEKYPALKSGKVKFCSLLECMYLNAYKEEDIKFAAKQRLIGIATQLYNEGTPVYLIMGLDSYLTAKERNLNLEDDNHIVYINYGECTNPSYLREAAEIVNRQTHSLINKTVSK</sequence>
<evidence type="ECO:0000256" key="1">
    <source>
        <dbReference type="SAM" id="SignalP"/>
    </source>
</evidence>
<dbReference type="EMBL" id="CP029255">
    <property type="protein sequence ID" value="AWK06090.1"/>
    <property type="molecule type" value="Genomic_DNA"/>
</dbReference>
<dbReference type="AlphaFoldDB" id="A0A2S1YPQ7"/>
<keyword evidence="1" id="KW-0732">Signal</keyword>
<dbReference type="KEGG" id="fcr:HYN56_18400"/>
<protein>
    <submittedName>
        <fullName evidence="2">Uncharacterized protein</fullName>
    </submittedName>
</protein>
<feature type="chain" id="PRO_5015442060" evidence="1">
    <location>
        <begin position="20"/>
        <end position="164"/>
    </location>
</feature>
<reference evidence="2 3" key="1">
    <citation type="submission" date="2018-05" db="EMBL/GenBank/DDBJ databases">
        <title>Genome sequencing of Flavobacterium sp. HYN0056.</title>
        <authorList>
            <person name="Yi H."/>
            <person name="Baek C."/>
        </authorList>
    </citation>
    <scope>NUCLEOTIDE SEQUENCE [LARGE SCALE GENOMIC DNA]</scope>
    <source>
        <strain evidence="2 3">HYN0056</strain>
    </source>
</reference>
<name>A0A2S1YPQ7_9FLAO</name>
<dbReference type="RefSeq" id="WP_109193510.1">
    <property type="nucleotide sequence ID" value="NZ_CP029255.1"/>
</dbReference>
<keyword evidence="3" id="KW-1185">Reference proteome</keyword>
<evidence type="ECO:0000313" key="3">
    <source>
        <dbReference type="Proteomes" id="UP000245250"/>
    </source>
</evidence>